<reference evidence="1" key="1">
    <citation type="submission" date="2019-02" db="EMBL/GenBank/DDBJ databases">
        <authorList>
            <person name="Gruber-Vodicka R. H."/>
            <person name="Seah K. B. B."/>
        </authorList>
    </citation>
    <scope>NUCLEOTIDE SEQUENCE</scope>
    <source>
        <strain evidence="1">BECK_BZ197</strain>
    </source>
</reference>
<accession>A0A450XNT8</accession>
<protein>
    <submittedName>
        <fullName evidence="1">Uncharacterized protein</fullName>
    </submittedName>
</protein>
<sequence length="65" mass="7452">MFDSGKIFIAKYTVENLNELSGIVQNKLIELARLFTDALGFDNEEPQHPALWLLSSKWPFTIKDP</sequence>
<dbReference type="EMBL" id="CAADFO010000073">
    <property type="protein sequence ID" value="VFK30914.1"/>
    <property type="molecule type" value="Genomic_DNA"/>
</dbReference>
<name>A0A450XNT8_9GAMM</name>
<organism evidence="1">
    <name type="scientific">Candidatus Kentrum sp. MB</name>
    <dbReference type="NCBI Taxonomy" id="2138164"/>
    <lineage>
        <taxon>Bacteria</taxon>
        <taxon>Pseudomonadati</taxon>
        <taxon>Pseudomonadota</taxon>
        <taxon>Gammaproteobacteria</taxon>
        <taxon>Candidatus Kentrum</taxon>
    </lineage>
</organism>
<proteinExistence type="predicted"/>
<gene>
    <name evidence="1" type="ORF">BECKMB1821G_GA0114241_10738</name>
</gene>
<evidence type="ECO:0000313" key="1">
    <source>
        <dbReference type="EMBL" id="VFK30914.1"/>
    </source>
</evidence>
<dbReference type="AlphaFoldDB" id="A0A450XNT8"/>